<evidence type="ECO:0000259" key="5">
    <source>
        <dbReference type="PROSITE" id="PS50937"/>
    </source>
</evidence>
<protein>
    <recommendedName>
        <fullName evidence="5">HTH merR-type domain-containing protein</fullName>
    </recommendedName>
</protein>
<keyword evidence="7" id="KW-1185">Reference proteome</keyword>
<dbReference type="PANTHER" id="PTHR30204">
    <property type="entry name" value="REDOX-CYCLING DRUG-SENSING TRANSCRIPTIONAL ACTIVATOR SOXR"/>
    <property type="match status" value="1"/>
</dbReference>
<dbReference type="Pfam" id="PF13411">
    <property type="entry name" value="MerR_1"/>
    <property type="match status" value="1"/>
</dbReference>
<dbReference type="GO" id="GO:0003677">
    <property type="term" value="F:DNA binding"/>
    <property type="evidence" value="ECO:0007669"/>
    <property type="project" value="UniProtKB-KW"/>
</dbReference>
<evidence type="ECO:0000256" key="2">
    <source>
        <dbReference type="ARBA" id="ARBA00023015"/>
    </source>
</evidence>
<dbReference type="Gene3D" id="1.10.1660.10">
    <property type="match status" value="1"/>
</dbReference>
<evidence type="ECO:0000256" key="1">
    <source>
        <dbReference type="ARBA" id="ARBA00022491"/>
    </source>
</evidence>
<dbReference type="PROSITE" id="PS50937">
    <property type="entry name" value="HTH_MERR_2"/>
    <property type="match status" value="1"/>
</dbReference>
<evidence type="ECO:0000256" key="3">
    <source>
        <dbReference type="ARBA" id="ARBA00023125"/>
    </source>
</evidence>
<dbReference type="EMBL" id="BMMH01000013">
    <property type="protein sequence ID" value="GGL31506.1"/>
    <property type="molecule type" value="Genomic_DNA"/>
</dbReference>
<gene>
    <name evidence="6" type="ORF">GCM10011588_52810</name>
</gene>
<keyword evidence="3" id="KW-0238">DNA-binding</keyword>
<proteinExistence type="predicted"/>
<dbReference type="GO" id="GO:0003700">
    <property type="term" value="F:DNA-binding transcription factor activity"/>
    <property type="evidence" value="ECO:0007669"/>
    <property type="project" value="InterPro"/>
</dbReference>
<feature type="domain" description="HTH merR-type" evidence="5">
    <location>
        <begin position="5"/>
        <end position="74"/>
    </location>
</feature>
<accession>A0A917RUE6</accession>
<keyword evidence="2" id="KW-0805">Transcription regulation</keyword>
<keyword evidence="4" id="KW-0804">Transcription</keyword>
<organism evidence="6 7">
    <name type="scientific">Nocardia jinanensis</name>
    <dbReference type="NCBI Taxonomy" id="382504"/>
    <lineage>
        <taxon>Bacteria</taxon>
        <taxon>Bacillati</taxon>
        <taxon>Actinomycetota</taxon>
        <taxon>Actinomycetes</taxon>
        <taxon>Mycobacteriales</taxon>
        <taxon>Nocardiaceae</taxon>
        <taxon>Nocardia</taxon>
    </lineage>
</organism>
<keyword evidence="1" id="KW-0678">Repressor</keyword>
<sequence>MPASLLRIGEFAARAEVSARTIDYYTGLGLLTPAERTTGNYRLYDAADITRVHLIRRLEAQGLPLEEIAAALTAGPGDIGRVLQRIDDDLQLLHTAVETAPAEIHGLLTVISARIHSLITVALQIPPDIPIL</sequence>
<dbReference type="InterPro" id="IPR000551">
    <property type="entry name" value="MerR-type_HTH_dom"/>
</dbReference>
<dbReference type="SMART" id="SM00422">
    <property type="entry name" value="HTH_MERR"/>
    <property type="match status" value="1"/>
</dbReference>
<dbReference type="PRINTS" id="PR00040">
    <property type="entry name" value="HTHMERR"/>
</dbReference>
<comment type="caution">
    <text evidence="6">The sequence shown here is derived from an EMBL/GenBank/DDBJ whole genome shotgun (WGS) entry which is preliminary data.</text>
</comment>
<dbReference type="InterPro" id="IPR047057">
    <property type="entry name" value="MerR_fam"/>
</dbReference>
<evidence type="ECO:0000313" key="6">
    <source>
        <dbReference type="EMBL" id="GGL31506.1"/>
    </source>
</evidence>
<dbReference type="PANTHER" id="PTHR30204:SF69">
    <property type="entry name" value="MERR-FAMILY TRANSCRIPTIONAL REGULATOR"/>
    <property type="match status" value="1"/>
</dbReference>
<evidence type="ECO:0000256" key="4">
    <source>
        <dbReference type="ARBA" id="ARBA00023163"/>
    </source>
</evidence>
<reference evidence="6" key="2">
    <citation type="submission" date="2020-09" db="EMBL/GenBank/DDBJ databases">
        <authorList>
            <person name="Sun Q."/>
            <person name="Zhou Y."/>
        </authorList>
    </citation>
    <scope>NUCLEOTIDE SEQUENCE</scope>
    <source>
        <strain evidence="6">CGMCC 4.3508</strain>
    </source>
</reference>
<dbReference type="InterPro" id="IPR009061">
    <property type="entry name" value="DNA-bd_dom_put_sf"/>
</dbReference>
<dbReference type="Proteomes" id="UP000638263">
    <property type="component" value="Unassembled WGS sequence"/>
</dbReference>
<dbReference type="SUPFAM" id="SSF46955">
    <property type="entry name" value="Putative DNA-binding domain"/>
    <property type="match status" value="1"/>
</dbReference>
<name>A0A917RUE6_9NOCA</name>
<dbReference type="RefSeq" id="WP_058856405.1">
    <property type="nucleotide sequence ID" value="NZ_BMMH01000013.1"/>
</dbReference>
<evidence type="ECO:0000313" key="7">
    <source>
        <dbReference type="Proteomes" id="UP000638263"/>
    </source>
</evidence>
<reference evidence="6" key="1">
    <citation type="journal article" date="2014" name="Int. J. Syst. Evol. Microbiol.">
        <title>Complete genome sequence of Corynebacterium casei LMG S-19264T (=DSM 44701T), isolated from a smear-ripened cheese.</title>
        <authorList>
            <consortium name="US DOE Joint Genome Institute (JGI-PGF)"/>
            <person name="Walter F."/>
            <person name="Albersmeier A."/>
            <person name="Kalinowski J."/>
            <person name="Ruckert C."/>
        </authorList>
    </citation>
    <scope>NUCLEOTIDE SEQUENCE</scope>
    <source>
        <strain evidence="6">CGMCC 4.3508</strain>
    </source>
</reference>
<dbReference type="AlphaFoldDB" id="A0A917RUE6"/>